<evidence type="ECO:0000256" key="1">
    <source>
        <dbReference type="ARBA" id="ARBA00004413"/>
    </source>
</evidence>
<dbReference type="GO" id="GO:0005886">
    <property type="term" value="C:plasma membrane"/>
    <property type="evidence" value="ECO:0007669"/>
    <property type="project" value="UniProtKB-SubCell"/>
</dbReference>
<dbReference type="NCBIfam" id="TIGR03499">
    <property type="entry name" value="FlhF"/>
    <property type="match status" value="1"/>
</dbReference>
<dbReference type="InterPro" id="IPR020006">
    <property type="entry name" value="FlhF"/>
</dbReference>
<evidence type="ECO:0000256" key="13">
    <source>
        <dbReference type="NCBIfam" id="TIGR03499"/>
    </source>
</evidence>
<evidence type="ECO:0000256" key="8">
    <source>
        <dbReference type="ARBA" id="ARBA00022927"/>
    </source>
</evidence>
<dbReference type="InterPro" id="IPR003593">
    <property type="entry name" value="AAA+_ATPase"/>
</dbReference>
<comment type="subcellular location">
    <subcellularLocation>
        <location evidence="1">Cell membrane</location>
        <topology evidence="1">Peripheral membrane protein</topology>
        <orientation evidence="1">Cytoplasmic side</orientation>
    </subcellularLocation>
</comment>
<reference evidence="16" key="1">
    <citation type="submission" date="2020-10" db="EMBL/GenBank/DDBJ databases">
        <title>Connecting structure to function with the recovery of over 1000 high-quality activated sludge metagenome-assembled genomes encoding full-length rRNA genes using long-read sequencing.</title>
        <authorList>
            <person name="Singleton C.M."/>
            <person name="Petriglieri F."/>
            <person name="Kristensen J.M."/>
            <person name="Kirkegaard R.H."/>
            <person name="Michaelsen T.Y."/>
            <person name="Andersen M.H."/>
            <person name="Karst S.M."/>
            <person name="Dueholm M.S."/>
            <person name="Nielsen P.H."/>
            <person name="Albertsen M."/>
        </authorList>
    </citation>
    <scope>NUCLEOTIDE SEQUENCE</scope>
    <source>
        <strain evidence="16">OdNE_18-Q3-R46-58_BAT3C.305</strain>
    </source>
</reference>
<dbReference type="GO" id="GO:0044781">
    <property type="term" value="P:bacterial-type flagellum organization"/>
    <property type="evidence" value="ECO:0007669"/>
    <property type="project" value="UniProtKB-UniRule"/>
</dbReference>
<gene>
    <name evidence="16" type="primary">flhF</name>
    <name evidence="16" type="ORF">IPN75_14075</name>
</gene>
<proteinExistence type="inferred from homology"/>
<dbReference type="SUPFAM" id="SSF52540">
    <property type="entry name" value="P-loop containing nucleoside triphosphate hydrolases"/>
    <property type="match status" value="1"/>
</dbReference>
<sequence>MNVRKFFASSSRQALYLVRESMGPDALILSNHQVEGGVEILAMAQADMPPLAATTHVHRGKAEDPPGRSPQPVASPIAVAAAVDTAAADPATSNLASEIKSMRGMIEEHLSFQAWDNAQRGDPGKAKVLRDMLLAGFSPALARQFLAKMPHGLGVEKKLEWVKAVLDRNLRIVATADEIVKRGGVYALVGPTGVGKTTTVAKIAARCVVRYGAERLALLTTDGYRIGAHEQLRIYGKLLGVRVIAIKDTPDLQYVLDDLRGKHLVLIDTVGMSQRDQLVPEQLAMLSASGTGIQRLLLLNAAGNGETLDDVVRVYRGAGVHGCIITKADEAVRIATVLDVAIRHQLPLHYVTDGQRVPEDLHLPDRESLLRGALCPVTTPSAHHLDATECQLMLASSSLGGVAAGASFA</sequence>
<dbReference type="PANTHER" id="PTHR43134:SF3">
    <property type="entry name" value="FLAGELLAR BIOSYNTHESIS PROTEIN FLHF"/>
    <property type="match status" value="1"/>
</dbReference>
<organism evidence="16 17">
    <name type="scientific">Candidatus Dechloromonas phosphorivorans</name>
    <dbReference type="NCBI Taxonomy" id="2899244"/>
    <lineage>
        <taxon>Bacteria</taxon>
        <taxon>Pseudomonadati</taxon>
        <taxon>Pseudomonadota</taxon>
        <taxon>Betaproteobacteria</taxon>
        <taxon>Rhodocyclales</taxon>
        <taxon>Azonexaceae</taxon>
        <taxon>Dechloromonas</taxon>
    </lineage>
</organism>
<keyword evidence="10" id="KW-0472">Membrane</keyword>
<evidence type="ECO:0000313" key="17">
    <source>
        <dbReference type="Proteomes" id="UP000808146"/>
    </source>
</evidence>
<dbReference type="EMBL" id="JADKBR010000017">
    <property type="protein sequence ID" value="MBK8891402.1"/>
    <property type="molecule type" value="Genomic_DNA"/>
</dbReference>
<dbReference type="PANTHER" id="PTHR43134">
    <property type="entry name" value="SIGNAL RECOGNITION PARTICLE RECEPTOR SUBUNIT ALPHA"/>
    <property type="match status" value="1"/>
</dbReference>
<protein>
    <recommendedName>
        <fullName evidence="3 13">Flagellar biosynthesis protein FlhF</fullName>
    </recommendedName>
</protein>
<evidence type="ECO:0000313" key="16">
    <source>
        <dbReference type="EMBL" id="MBK8891402.1"/>
    </source>
</evidence>
<dbReference type="Proteomes" id="UP000808146">
    <property type="component" value="Unassembled WGS sequence"/>
</dbReference>
<dbReference type="GO" id="GO:0003924">
    <property type="term" value="F:GTPase activity"/>
    <property type="evidence" value="ECO:0007669"/>
    <property type="project" value="UniProtKB-UniRule"/>
</dbReference>
<keyword evidence="6" id="KW-0547">Nucleotide-binding</keyword>
<dbReference type="CDD" id="cd17873">
    <property type="entry name" value="FlhF"/>
    <property type="match status" value="1"/>
</dbReference>
<evidence type="ECO:0000256" key="4">
    <source>
        <dbReference type="ARBA" id="ARBA00022448"/>
    </source>
</evidence>
<dbReference type="AlphaFoldDB" id="A0A9D7LWB5"/>
<keyword evidence="11" id="KW-1006">Bacterial flagellum protein export</keyword>
<dbReference type="GO" id="GO:0015031">
    <property type="term" value="P:protein transport"/>
    <property type="evidence" value="ECO:0007669"/>
    <property type="project" value="UniProtKB-KW"/>
</dbReference>
<name>A0A9D7LWB5_9RHOO</name>
<comment type="similarity">
    <text evidence="2">Belongs to the GTP-binding SRP family.</text>
</comment>
<evidence type="ECO:0000259" key="14">
    <source>
        <dbReference type="SMART" id="SM00382"/>
    </source>
</evidence>
<keyword evidence="9" id="KW-0342">GTP-binding</keyword>
<evidence type="ECO:0000256" key="12">
    <source>
        <dbReference type="ARBA" id="ARBA00025337"/>
    </source>
</evidence>
<keyword evidence="16" id="KW-0969">Cilium</keyword>
<evidence type="ECO:0000259" key="15">
    <source>
        <dbReference type="SMART" id="SM00962"/>
    </source>
</evidence>
<dbReference type="InterPro" id="IPR000897">
    <property type="entry name" value="SRP54_GTPase_dom"/>
</dbReference>
<dbReference type="GO" id="GO:0005047">
    <property type="term" value="F:signal recognition particle binding"/>
    <property type="evidence" value="ECO:0007669"/>
    <property type="project" value="TreeGrafter"/>
</dbReference>
<keyword evidence="16" id="KW-0966">Cell projection</keyword>
<dbReference type="InterPro" id="IPR047040">
    <property type="entry name" value="FlhF__GTPase_dom"/>
</dbReference>
<evidence type="ECO:0000256" key="11">
    <source>
        <dbReference type="ARBA" id="ARBA00023225"/>
    </source>
</evidence>
<feature type="domain" description="SRP54-type proteins GTP-binding" evidence="15">
    <location>
        <begin position="183"/>
        <end position="375"/>
    </location>
</feature>
<evidence type="ECO:0000256" key="9">
    <source>
        <dbReference type="ARBA" id="ARBA00023134"/>
    </source>
</evidence>
<keyword evidence="7" id="KW-1005">Bacterial flagellum biogenesis</keyword>
<keyword evidence="5" id="KW-1003">Cell membrane</keyword>
<evidence type="ECO:0000256" key="7">
    <source>
        <dbReference type="ARBA" id="ARBA00022795"/>
    </source>
</evidence>
<dbReference type="GO" id="GO:0006614">
    <property type="term" value="P:SRP-dependent cotranslational protein targeting to membrane"/>
    <property type="evidence" value="ECO:0007669"/>
    <property type="project" value="UniProtKB-UniRule"/>
</dbReference>
<evidence type="ECO:0000256" key="10">
    <source>
        <dbReference type="ARBA" id="ARBA00023136"/>
    </source>
</evidence>
<evidence type="ECO:0000256" key="2">
    <source>
        <dbReference type="ARBA" id="ARBA00008531"/>
    </source>
</evidence>
<keyword evidence="4" id="KW-0813">Transport</keyword>
<dbReference type="SMART" id="SM00962">
    <property type="entry name" value="SRP54"/>
    <property type="match status" value="1"/>
</dbReference>
<dbReference type="Pfam" id="PF00448">
    <property type="entry name" value="SRP54"/>
    <property type="match status" value="1"/>
</dbReference>
<dbReference type="GO" id="GO:0005525">
    <property type="term" value="F:GTP binding"/>
    <property type="evidence" value="ECO:0007669"/>
    <property type="project" value="UniProtKB-UniRule"/>
</dbReference>
<dbReference type="Gene3D" id="3.40.50.300">
    <property type="entry name" value="P-loop containing nucleotide triphosphate hydrolases"/>
    <property type="match status" value="1"/>
</dbReference>
<evidence type="ECO:0000256" key="3">
    <source>
        <dbReference type="ARBA" id="ARBA00014919"/>
    </source>
</evidence>
<comment type="function">
    <text evidence="12">Necessary for flagellar biosynthesis. May be involved in translocation of the flagellum.</text>
</comment>
<dbReference type="SMART" id="SM00382">
    <property type="entry name" value="AAA"/>
    <property type="match status" value="1"/>
</dbReference>
<evidence type="ECO:0000256" key="5">
    <source>
        <dbReference type="ARBA" id="ARBA00022475"/>
    </source>
</evidence>
<feature type="domain" description="AAA+ ATPase" evidence="14">
    <location>
        <begin position="182"/>
        <end position="348"/>
    </location>
</feature>
<keyword evidence="16" id="KW-0282">Flagellum</keyword>
<dbReference type="InterPro" id="IPR027417">
    <property type="entry name" value="P-loop_NTPase"/>
</dbReference>
<evidence type="ECO:0000256" key="6">
    <source>
        <dbReference type="ARBA" id="ARBA00022741"/>
    </source>
</evidence>
<dbReference type="FunFam" id="3.40.50.300:FF:000695">
    <property type="entry name" value="Flagellar biosynthesis regulator FlhF"/>
    <property type="match status" value="1"/>
</dbReference>
<keyword evidence="8" id="KW-0653">Protein transport</keyword>
<comment type="caution">
    <text evidence="16">The sequence shown here is derived from an EMBL/GenBank/DDBJ whole genome shotgun (WGS) entry which is preliminary data.</text>
</comment>
<accession>A0A9D7LWB5</accession>